<accession>X1ITI1</accession>
<name>X1ITI1_9ZZZZ</name>
<protein>
    <submittedName>
        <fullName evidence="2">Uncharacterized protein</fullName>
    </submittedName>
</protein>
<dbReference type="AlphaFoldDB" id="X1ITI1"/>
<evidence type="ECO:0000256" key="1">
    <source>
        <dbReference type="SAM" id="MobiDB-lite"/>
    </source>
</evidence>
<gene>
    <name evidence="2" type="ORF">S03H2_49063</name>
</gene>
<reference evidence="2" key="1">
    <citation type="journal article" date="2014" name="Front. Microbiol.">
        <title>High frequency of phylogenetically diverse reductive dehalogenase-homologous genes in deep subseafloor sedimentary metagenomes.</title>
        <authorList>
            <person name="Kawai M."/>
            <person name="Futagami T."/>
            <person name="Toyoda A."/>
            <person name="Takaki Y."/>
            <person name="Nishi S."/>
            <person name="Hori S."/>
            <person name="Arai W."/>
            <person name="Tsubouchi T."/>
            <person name="Morono Y."/>
            <person name="Uchiyama I."/>
            <person name="Ito T."/>
            <person name="Fujiyama A."/>
            <person name="Inagaki F."/>
            <person name="Takami H."/>
        </authorList>
    </citation>
    <scope>NUCLEOTIDE SEQUENCE</scope>
    <source>
        <strain evidence="2">Expedition CK06-06</strain>
    </source>
</reference>
<proteinExistence type="predicted"/>
<feature type="region of interest" description="Disordered" evidence="1">
    <location>
        <begin position="21"/>
        <end position="54"/>
    </location>
</feature>
<organism evidence="2">
    <name type="scientific">marine sediment metagenome</name>
    <dbReference type="NCBI Taxonomy" id="412755"/>
    <lineage>
        <taxon>unclassified sequences</taxon>
        <taxon>metagenomes</taxon>
        <taxon>ecological metagenomes</taxon>
    </lineage>
</organism>
<evidence type="ECO:0000313" key="2">
    <source>
        <dbReference type="EMBL" id="GAH69419.1"/>
    </source>
</evidence>
<dbReference type="EMBL" id="BARU01030977">
    <property type="protein sequence ID" value="GAH69419.1"/>
    <property type="molecule type" value="Genomic_DNA"/>
</dbReference>
<comment type="caution">
    <text evidence="2">The sequence shown here is derived from an EMBL/GenBank/DDBJ whole genome shotgun (WGS) entry which is preliminary data.</text>
</comment>
<sequence length="67" mass="7329">MRYPILSDSAELLNKLWAAPGARDPETKKPTRAVSKAPGPRTVHEKLDKSHMPGLSFDISRGVAQFG</sequence>
<feature type="compositionally biased region" description="Basic and acidic residues" evidence="1">
    <location>
        <begin position="42"/>
        <end position="51"/>
    </location>
</feature>